<dbReference type="InterPro" id="IPR013083">
    <property type="entry name" value="Znf_RING/FYVE/PHD"/>
</dbReference>
<keyword evidence="3" id="KW-0862">Zinc</keyword>
<evidence type="ECO:0000313" key="9">
    <source>
        <dbReference type="Proteomes" id="UP000554482"/>
    </source>
</evidence>
<dbReference type="AlphaFoldDB" id="A0A7J6VQU3"/>
<dbReference type="PROSITE" id="PS50089">
    <property type="entry name" value="ZF_RING_2"/>
    <property type="match status" value="1"/>
</dbReference>
<dbReference type="Gene3D" id="3.30.40.10">
    <property type="entry name" value="Zinc/RING finger domain, C3HC4 (zinc finger)"/>
    <property type="match status" value="1"/>
</dbReference>
<evidence type="ECO:0000256" key="4">
    <source>
        <dbReference type="ARBA" id="ARBA00064110"/>
    </source>
</evidence>
<dbReference type="GO" id="GO:0004842">
    <property type="term" value="F:ubiquitin-protein transferase activity"/>
    <property type="evidence" value="ECO:0007669"/>
    <property type="project" value="InterPro"/>
</dbReference>
<reference evidence="8 9" key="1">
    <citation type="submission" date="2020-06" db="EMBL/GenBank/DDBJ databases">
        <title>Transcriptomic and genomic resources for Thalictrum thalictroides and T. hernandezii: Facilitating candidate gene discovery in an emerging model plant lineage.</title>
        <authorList>
            <person name="Arias T."/>
            <person name="Riano-Pachon D.M."/>
            <person name="Di Stilio V.S."/>
        </authorList>
    </citation>
    <scope>NUCLEOTIDE SEQUENCE [LARGE SCALE GENOMIC DNA]</scope>
    <source>
        <strain evidence="9">cv. WT478/WT964</strain>
        <tissue evidence="8">Leaves</tissue>
    </source>
</reference>
<protein>
    <submittedName>
        <fullName evidence="8">E3 ubiquitin protein ligase drip2</fullName>
    </submittedName>
</protein>
<feature type="region of interest" description="Disordered" evidence="6">
    <location>
        <begin position="156"/>
        <end position="213"/>
    </location>
</feature>
<feature type="compositionally biased region" description="Basic residues" evidence="6">
    <location>
        <begin position="253"/>
        <end position="264"/>
    </location>
</feature>
<dbReference type="InterPro" id="IPR044807">
    <property type="entry name" value="DRIP1-like"/>
</dbReference>
<dbReference type="InterPro" id="IPR001841">
    <property type="entry name" value="Znf_RING"/>
</dbReference>
<dbReference type="SMART" id="SM00184">
    <property type="entry name" value="RING"/>
    <property type="match status" value="1"/>
</dbReference>
<feature type="compositionally biased region" description="Polar residues" evidence="6">
    <location>
        <begin position="115"/>
        <end position="131"/>
    </location>
</feature>
<dbReference type="InterPro" id="IPR017907">
    <property type="entry name" value="Znf_RING_CS"/>
</dbReference>
<dbReference type="SUPFAM" id="SSF57850">
    <property type="entry name" value="RING/U-box"/>
    <property type="match status" value="1"/>
</dbReference>
<feature type="domain" description="RING-type" evidence="7">
    <location>
        <begin position="20"/>
        <end position="61"/>
    </location>
</feature>
<sequence>MMANQVVKLRKEAIVARITCSICNKLFRDATTISECLHTFCRKCIYKKLTHEELDRCPKCSINLGCAPLEKLRPDHNLQDVRAKIFPFKRRKVSAPENMASISLPVRRKERSLSSLVVSTPRVSPQTSMTGRRTKSIARKAVALRGSGFSIDQSVKREEVPMEGCPESSSSRETLNKLSHHKRQTSGNLYNNLNSCKNEENNSENPTGKADLWKPLNTLVEAANRTKSIKFHSQGSDAKPETPQTANNGTRGSKGKVKKNSHKKRNDDDNDSTSVGLAKSKKLSRAKRKRKSATEELGASAQAILSSSVIKRDRSGPIWFQLVASEDREGNRSLPQISSSYVRLRDGDIPVLVIQKYVMQKLDLANEDEVEITCRGQPVDPTLQLPTVVDAWLQTASRSERIQASVGASGKDFVMVLAYRRKIQPKEVL</sequence>
<feature type="compositionally biased region" description="Basic residues" evidence="6">
    <location>
        <begin position="279"/>
        <end position="291"/>
    </location>
</feature>
<dbReference type="CDD" id="cd16525">
    <property type="entry name" value="RING-HC_PCGF"/>
    <property type="match status" value="1"/>
</dbReference>
<keyword evidence="2 5" id="KW-0863">Zinc-finger</keyword>
<name>A0A7J6VQU3_THATH</name>
<dbReference type="GO" id="GO:0051865">
    <property type="term" value="P:protein autoubiquitination"/>
    <property type="evidence" value="ECO:0007669"/>
    <property type="project" value="UniProtKB-ARBA"/>
</dbReference>
<gene>
    <name evidence="8" type="ORF">FRX31_023847</name>
</gene>
<dbReference type="Pfam" id="PF13923">
    <property type="entry name" value="zf-C3HC4_2"/>
    <property type="match status" value="1"/>
</dbReference>
<dbReference type="GO" id="GO:0008270">
    <property type="term" value="F:zinc ion binding"/>
    <property type="evidence" value="ECO:0007669"/>
    <property type="project" value="UniProtKB-KW"/>
</dbReference>
<comment type="caution">
    <text evidence="8">The sequence shown here is derived from an EMBL/GenBank/DDBJ whole genome shotgun (WGS) entry which is preliminary data.</text>
</comment>
<accession>A0A7J6VQU3</accession>
<feature type="region of interest" description="Disordered" evidence="6">
    <location>
        <begin position="115"/>
        <end position="135"/>
    </location>
</feature>
<comment type="subunit">
    <text evidence="4">Interacts with DREB2A.</text>
</comment>
<dbReference type="EMBL" id="JABWDY010029098">
    <property type="protein sequence ID" value="KAF5186560.1"/>
    <property type="molecule type" value="Genomic_DNA"/>
</dbReference>
<dbReference type="OrthoDB" id="1305878at2759"/>
<evidence type="ECO:0000313" key="8">
    <source>
        <dbReference type="EMBL" id="KAF5186560.1"/>
    </source>
</evidence>
<dbReference type="FunFam" id="3.30.40.10:FF:000033">
    <property type="entry name" value="Polycomb group RING finger protein 3"/>
    <property type="match status" value="1"/>
</dbReference>
<keyword evidence="1" id="KW-0479">Metal-binding</keyword>
<keyword evidence="9" id="KW-1185">Reference proteome</keyword>
<dbReference type="PROSITE" id="PS00518">
    <property type="entry name" value="ZF_RING_1"/>
    <property type="match status" value="1"/>
</dbReference>
<evidence type="ECO:0000256" key="3">
    <source>
        <dbReference type="ARBA" id="ARBA00022833"/>
    </source>
</evidence>
<dbReference type="Proteomes" id="UP000554482">
    <property type="component" value="Unassembled WGS sequence"/>
</dbReference>
<evidence type="ECO:0000259" key="7">
    <source>
        <dbReference type="PROSITE" id="PS50089"/>
    </source>
</evidence>
<evidence type="ECO:0000256" key="1">
    <source>
        <dbReference type="ARBA" id="ARBA00022723"/>
    </source>
</evidence>
<organism evidence="8 9">
    <name type="scientific">Thalictrum thalictroides</name>
    <name type="common">Rue-anemone</name>
    <name type="synonym">Anemone thalictroides</name>
    <dbReference type="NCBI Taxonomy" id="46969"/>
    <lineage>
        <taxon>Eukaryota</taxon>
        <taxon>Viridiplantae</taxon>
        <taxon>Streptophyta</taxon>
        <taxon>Embryophyta</taxon>
        <taxon>Tracheophyta</taxon>
        <taxon>Spermatophyta</taxon>
        <taxon>Magnoliopsida</taxon>
        <taxon>Ranunculales</taxon>
        <taxon>Ranunculaceae</taxon>
        <taxon>Thalictroideae</taxon>
        <taxon>Thalictrum</taxon>
    </lineage>
</organism>
<proteinExistence type="predicted"/>
<feature type="compositionally biased region" description="Polar residues" evidence="6">
    <location>
        <begin position="231"/>
        <end position="251"/>
    </location>
</feature>
<dbReference type="PANTHER" id="PTHR46293">
    <property type="entry name" value="E3 UBIQUITIN PROTEIN LIGASE DRIP1"/>
    <property type="match status" value="1"/>
</dbReference>
<feature type="compositionally biased region" description="Polar residues" evidence="6">
    <location>
        <begin position="167"/>
        <end position="177"/>
    </location>
</feature>
<feature type="region of interest" description="Disordered" evidence="6">
    <location>
        <begin position="231"/>
        <end position="298"/>
    </location>
</feature>
<evidence type="ECO:0000256" key="2">
    <source>
        <dbReference type="ARBA" id="ARBA00022771"/>
    </source>
</evidence>
<evidence type="ECO:0000256" key="6">
    <source>
        <dbReference type="SAM" id="MobiDB-lite"/>
    </source>
</evidence>
<dbReference type="PANTHER" id="PTHR46293:SF1">
    <property type="entry name" value="OS03G0632800 PROTEIN"/>
    <property type="match status" value="1"/>
</dbReference>
<evidence type="ECO:0000256" key="5">
    <source>
        <dbReference type="PROSITE-ProRule" id="PRU00175"/>
    </source>
</evidence>